<evidence type="ECO:0000313" key="1">
    <source>
        <dbReference type="EMBL" id="EEH42086.2"/>
    </source>
</evidence>
<dbReference type="HOGENOM" id="CLU_2758475_0_0_1"/>
<dbReference type="AlphaFoldDB" id="C1GZR3"/>
<organism evidence="1 2">
    <name type="scientific">Paracoccidioides lutzii (strain ATCC MYA-826 / Pb01)</name>
    <name type="common">Paracoccidioides brasiliensis</name>
    <dbReference type="NCBI Taxonomy" id="502779"/>
    <lineage>
        <taxon>Eukaryota</taxon>
        <taxon>Fungi</taxon>
        <taxon>Dikarya</taxon>
        <taxon>Ascomycota</taxon>
        <taxon>Pezizomycotina</taxon>
        <taxon>Eurotiomycetes</taxon>
        <taxon>Eurotiomycetidae</taxon>
        <taxon>Onygenales</taxon>
        <taxon>Ajellomycetaceae</taxon>
        <taxon>Paracoccidioides</taxon>
    </lineage>
</organism>
<dbReference type="Proteomes" id="UP000002059">
    <property type="component" value="Partially assembled WGS sequence"/>
</dbReference>
<sequence length="70" mass="8093">MASRAASKISGINELFNDSENTGNLDHVLLWADRQQPVVMLVLDGYWQSRRRKPRLQQFETTWHKGPIGQ</sequence>
<proteinExistence type="predicted"/>
<protein>
    <submittedName>
        <fullName evidence="1">Uncharacterized protein</fullName>
    </submittedName>
</protein>
<name>C1GZR3_PARBA</name>
<dbReference type="VEuPathDB" id="FungiDB:PAAG_04007"/>
<gene>
    <name evidence="1" type="ORF">PAAG_04007</name>
</gene>
<dbReference type="RefSeq" id="XP_002794414.2">
    <property type="nucleotide sequence ID" value="XM_002794368.2"/>
</dbReference>
<evidence type="ECO:0000313" key="2">
    <source>
        <dbReference type="Proteomes" id="UP000002059"/>
    </source>
</evidence>
<dbReference type="GeneID" id="9097523"/>
<reference evidence="1 2" key="1">
    <citation type="journal article" date="2011" name="PLoS Genet.">
        <title>Comparative genomic analysis of human fungal pathogens causing paracoccidioidomycosis.</title>
        <authorList>
            <person name="Desjardins C.A."/>
            <person name="Champion M.D."/>
            <person name="Holder J.W."/>
            <person name="Muszewska A."/>
            <person name="Goldberg J."/>
            <person name="Bailao A.M."/>
            <person name="Brigido M.M."/>
            <person name="Ferreira M.E."/>
            <person name="Garcia A.M."/>
            <person name="Grynberg M."/>
            <person name="Gujja S."/>
            <person name="Heiman D.I."/>
            <person name="Henn M.R."/>
            <person name="Kodira C.D."/>
            <person name="Leon-Narvaez H."/>
            <person name="Longo L.V."/>
            <person name="Ma L.J."/>
            <person name="Malavazi I."/>
            <person name="Matsuo A.L."/>
            <person name="Morais F.V."/>
            <person name="Pereira M."/>
            <person name="Rodriguez-Brito S."/>
            <person name="Sakthikumar S."/>
            <person name="Salem-Izacc S.M."/>
            <person name="Sykes S.M."/>
            <person name="Teixeira M.M."/>
            <person name="Vallejo M.C."/>
            <person name="Walter M.E."/>
            <person name="Yandava C."/>
            <person name="Young S."/>
            <person name="Zeng Q."/>
            <person name="Zucker J."/>
            <person name="Felipe M.S."/>
            <person name="Goldman G.H."/>
            <person name="Haas B.J."/>
            <person name="McEwen J.G."/>
            <person name="Nino-Vega G."/>
            <person name="Puccia R."/>
            <person name="San-Blas G."/>
            <person name="Soares C.M."/>
            <person name="Birren B.W."/>
            <person name="Cuomo C.A."/>
        </authorList>
    </citation>
    <scope>NUCLEOTIDE SEQUENCE [LARGE SCALE GENOMIC DNA]</scope>
    <source>
        <strain evidence="2">ATCC MYA-826 / Pb01</strain>
    </source>
</reference>
<dbReference type="KEGG" id="pbl:PAAG_04007"/>
<accession>C1GZR3</accession>
<dbReference type="EMBL" id="KN294000">
    <property type="protein sequence ID" value="EEH42086.2"/>
    <property type="molecule type" value="Genomic_DNA"/>
</dbReference>
<keyword evidence="2" id="KW-1185">Reference proteome</keyword>